<name>A0A2I1H9Q9_9GLOM</name>
<dbReference type="Proteomes" id="UP000234323">
    <property type="component" value="Unassembled WGS sequence"/>
</dbReference>
<dbReference type="EMBL" id="LLXI01001901">
    <property type="protein sequence ID" value="PKY55607.1"/>
    <property type="molecule type" value="Genomic_DNA"/>
</dbReference>
<dbReference type="AlphaFoldDB" id="A0A2I1H9Q9"/>
<feature type="non-terminal residue" evidence="1">
    <location>
        <position position="188"/>
    </location>
</feature>
<dbReference type="VEuPathDB" id="FungiDB:RhiirA1_541243"/>
<evidence type="ECO:0000313" key="2">
    <source>
        <dbReference type="Proteomes" id="UP000234323"/>
    </source>
</evidence>
<sequence length="188" mass="21282">MDKSRIQFEPAVEFISKFEEVFFQTAAYNLGTFIEDGFLKDLFRKDPSKTVDKAQLLIERFGETANPANFSVQSQATNIQPTTLALIHSIALYVSSKSWENFQAHFFLKFGDMGDDDVSEDYGNSSDDDLLTDTEVARQLSKEFRLQTPPKPVIVTPPILPDVDIILDDHSVTPETSRKKDKQKARVT</sequence>
<proteinExistence type="predicted"/>
<keyword evidence="2" id="KW-1185">Reference proteome</keyword>
<reference evidence="1 2" key="1">
    <citation type="submission" date="2015-10" db="EMBL/GenBank/DDBJ databases">
        <title>Genome analyses suggest a sexual origin of heterokaryosis in a supposedly ancient asexual fungus.</title>
        <authorList>
            <person name="Ropars J."/>
            <person name="Sedzielewska K."/>
            <person name="Noel J."/>
            <person name="Charron P."/>
            <person name="Farinelli L."/>
            <person name="Marton T."/>
            <person name="Kruger M."/>
            <person name="Pelin A."/>
            <person name="Brachmann A."/>
            <person name="Corradi N."/>
        </authorList>
    </citation>
    <scope>NUCLEOTIDE SEQUENCE [LARGE SCALE GENOMIC DNA]</scope>
    <source>
        <strain evidence="1 2">A4</strain>
    </source>
</reference>
<evidence type="ECO:0000313" key="1">
    <source>
        <dbReference type="EMBL" id="PKY55607.1"/>
    </source>
</evidence>
<protein>
    <submittedName>
        <fullName evidence="1">Uncharacterized protein</fullName>
    </submittedName>
</protein>
<gene>
    <name evidence="1" type="ORF">RhiirA4_475184</name>
</gene>
<comment type="caution">
    <text evidence="1">The sequence shown here is derived from an EMBL/GenBank/DDBJ whole genome shotgun (WGS) entry which is preliminary data.</text>
</comment>
<organism evidence="1 2">
    <name type="scientific">Rhizophagus irregularis</name>
    <dbReference type="NCBI Taxonomy" id="588596"/>
    <lineage>
        <taxon>Eukaryota</taxon>
        <taxon>Fungi</taxon>
        <taxon>Fungi incertae sedis</taxon>
        <taxon>Mucoromycota</taxon>
        <taxon>Glomeromycotina</taxon>
        <taxon>Glomeromycetes</taxon>
        <taxon>Glomerales</taxon>
        <taxon>Glomeraceae</taxon>
        <taxon>Rhizophagus</taxon>
    </lineage>
</organism>
<accession>A0A2I1H9Q9</accession>
<dbReference type="VEuPathDB" id="FungiDB:RhiirFUN_017347"/>